<dbReference type="Gene3D" id="3.40.50.410">
    <property type="entry name" value="von Willebrand factor, type A domain"/>
    <property type="match status" value="1"/>
</dbReference>
<sequence length="676" mass="72316">MISTHTLRKMCAAVSTVLLASLSVPASLAEQEEATSETSTNSSSSATSDSKAVLVMDLSDSMMTKDAGGGGTRLDAAKKAATGLIDALPDSANMGMVVYGQQESNAPNNRAAGCKDVETISPVGPINKGELKDRISNFKAKGYTPIGNSLLKAAEELGKEGERSIVLVSDGHDTCAPPPVCEVAKKLAGEGYNLTIHTVGFHADRKARKELECIAKTSGGQYLSAENASELSNSMKFLATRSMVGYQAVGTPFEFAKRPEDAKYLGEGRYRTKIKPEINPSDPTPLYYKLAIPKNHNAIVTLKAIPRKSSNGEGHHDLYYDIEDVKNSSSDKCQDFDPFLNGGVRAHADTYEAVKAAGGIVTVDPEEGQSPECDQNQWVVENEVQISTHEVKDEYRDEEVDVEVEVHFEPQVMKNDRKKFPEGSTGSSAPQDSLKEDHFPNPEEVQGAPNYASAPELQSGKAYKDGVVRGEMKYYKIPVAWGQQPVVTVRGTKGQTGKIVEPSLIMTNPFYSDTAGTTKTKKLDEGGVISPDRPIQYNNRDANAGGIDHAYAGYYYVGVGVSESFGESLKGSEQPYEISVKLEGEPSEGPDWRPSQANGPAPSDQPILAEGTGAANDEQGSSSAKADEEKSDANATNTAKSSDSETPPWLIPAGAVAIIALIIGIVLGIKSRRPRG</sequence>
<evidence type="ECO:0000313" key="5">
    <source>
        <dbReference type="EMBL" id="AEI10421.1"/>
    </source>
</evidence>
<dbReference type="InterPro" id="IPR051266">
    <property type="entry name" value="CLCR"/>
</dbReference>
<proteinExistence type="predicted"/>
<feature type="domain" description="VWFA" evidence="4">
    <location>
        <begin position="51"/>
        <end position="238"/>
    </location>
</feature>
<dbReference type="PANTHER" id="PTHR10579:SF177">
    <property type="entry name" value="CALCIUM-ACTIVATED CHLORIDE CHANNEL REGULATOR 4-LIKE PROTEIN"/>
    <property type="match status" value="1"/>
</dbReference>
<feature type="chain" id="PRO_5039505762" evidence="3">
    <location>
        <begin position="27"/>
        <end position="676"/>
    </location>
</feature>
<keyword evidence="3" id="KW-0732">Signal</keyword>
<evidence type="ECO:0000256" key="3">
    <source>
        <dbReference type="SAM" id="SignalP"/>
    </source>
</evidence>
<organism evidence="5 6">
    <name type="scientific">Corynebacterium resistens (strain DSM 45100 / JCM 12819 / GTC 2026 / SICGH 158)</name>
    <dbReference type="NCBI Taxonomy" id="662755"/>
    <lineage>
        <taxon>Bacteria</taxon>
        <taxon>Bacillati</taxon>
        <taxon>Actinomycetota</taxon>
        <taxon>Actinomycetes</taxon>
        <taxon>Mycobacteriales</taxon>
        <taxon>Corynebacteriaceae</taxon>
        <taxon>Corynebacterium</taxon>
    </lineage>
</organism>
<reference evidence="5 6" key="1">
    <citation type="journal article" date="2012" name="BMC Genomics">
        <title>Complete genome sequence, lifestyle, and multi-drug resistance of the human pathogen Corynebacterium resistens DSM 45100 isolated from blood samples of a leukemia patient.</title>
        <authorList>
            <person name="Schroder J."/>
            <person name="Maus I."/>
            <person name="Meyer K."/>
            <person name="Wordemann S."/>
            <person name="Blom J."/>
            <person name="Jaenicke S."/>
            <person name="Schneider J."/>
            <person name="Trost E."/>
            <person name="Tauch A."/>
        </authorList>
    </citation>
    <scope>NUCLEOTIDE SEQUENCE [LARGE SCALE GENOMIC DNA]</scope>
    <source>
        <strain evidence="6">DSM 45100 / JCM 12819 / CCUG 50093 / GTC 2026 / SICGH 158</strain>
    </source>
</reference>
<evidence type="ECO:0000259" key="4">
    <source>
        <dbReference type="PROSITE" id="PS50234"/>
    </source>
</evidence>
<evidence type="ECO:0000256" key="2">
    <source>
        <dbReference type="SAM" id="Phobius"/>
    </source>
</evidence>
<feature type="transmembrane region" description="Helical" evidence="2">
    <location>
        <begin position="649"/>
        <end position="669"/>
    </location>
</feature>
<dbReference type="Pfam" id="PF13519">
    <property type="entry name" value="VWA_2"/>
    <property type="match status" value="1"/>
</dbReference>
<feature type="signal peptide" evidence="3">
    <location>
        <begin position="1"/>
        <end position="26"/>
    </location>
</feature>
<dbReference type="HOGENOM" id="CLU_027192_0_0_11"/>
<protein>
    <submittedName>
        <fullName evidence="5">Secreted protein</fullName>
    </submittedName>
</protein>
<dbReference type="eggNOG" id="COG2304">
    <property type="taxonomic scope" value="Bacteria"/>
</dbReference>
<keyword evidence="2" id="KW-1133">Transmembrane helix</keyword>
<dbReference type="AlphaFoldDB" id="F8E395"/>
<feature type="region of interest" description="Disordered" evidence="1">
    <location>
        <begin position="582"/>
        <end position="648"/>
    </location>
</feature>
<dbReference type="SMART" id="SM00327">
    <property type="entry name" value="VWA"/>
    <property type="match status" value="1"/>
</dbReference>
<dbReference type="RefSeq" id="WP_013889401.1">
    <property type="nucleotide sequence ID" value="NC_015673.1"/>
</dbReference>
<evidence type="ECO:0000256" key="1">
    <source>
        <dbReference type="SAM" id="MobiDB-lite"/>
    </source>
</evidence>
<dbReference type="PROSITE" id="PS50234">
    <property type="entry name" value="VWFA"/>
    <property type="match status" value="1"/>
</dbReference>
<dbReference type="STRING" id="662755.CRES_2068"/>
<keyword evidence="6" id="KW-1185">Reference proteome</keyword>
<dbReference type="InterPro" id="IPR036465">
    <property type="entry name" value="vWFA_dom_sf"/>
</dbReference>
<keyword evidence="2" id="KW-0472">Membrane</keyword>
<accession>F8E395</accession>
<dbReference type="EMBL" id="CP002857">
    <property type="protein sequence ID" value="AEI10421.1"/>
    <property type="molecule type" value="Genomic_DNA"/>
</dbReference>
<name>F8E395_CORRG</name>
<feature type="region of interest" description="Disordered" evidence="1">
    <location>
        <begin position="413"/>
        <end position="457"/>
    </location>
</feature>
<dbReference type="PANTHER" id="PTHR10579">
    <property type="entry name" value="CALCIUM-ACTIVATED CHLORIDE CHANNEL REGULATOR"/>
    <property type="match status" value="1"/>
</dbReference>
<evidence type="ECO:0000313" key="6">
    <source>
        <dbReference type="Proteomes" id="UP000000492"/>
    </source>
</evidence>
<feature type="compositionally biased region" description="Polar residues" evidence="1">
    <location>
        <begin position="633"/>
        <end position="645"/>
    </location>
</feature>
<dbReference type="KEGG" id="crd:CRES_2068"/>
<dbReference type="OrthoDB" id="4318225at2"/>
<keyword evidence="2" id="KW-0812">Transmembrane</keyword>
<dbReference type="InterPro" id="IPR002035">
    <property type="entry name" value="VWF_A"/>
</dbReference>
<gene>
    <name evidence="5" type="ordered locus">CRES_2068</name>
</gene>
<dbReference type="Proteomes" id="UP000000492">
    <property type="component" value="Chromosome"/>
</dbReference>
<dbReference type="SUPFAM" id="SSF53300">
    <property type="entry name" value="vWA-like"/>
    <property type="match status" value="1"/>
</dbReference>